<keyword evidence="1" id="KW-0812">Transmembrane</keyword>
<reference evidence="2 3" key="1">
    <citation type="journal article" date="2008" name="J. Biotechnol.">
        <title>The lifestyle of Corynebacterium urealyticum derived from its complete genome sequence established by pyrosequencing.</title>
        <authorList>
            <person name="Tauch A."/>
            <person name="Trost E."/>
            <person name="Tilker A."/>
            <person name="Ludewig U."/>
            <person name="Schneiker S."/>
            <person name="Goesmann A."/>
            <person name="Arnold W."/>
            <person name="Bekel T."/>
            <person name="Brinkrolf K."/>
            <person name="Brune I."/>
            <person name="Goetker S."/>
            <person name="Kalinowski J."/>
            <person name="Kamp P.-B."/>
            <person name="Lobo F.P."/>
            <person name="Viehoever P."/>
            <person name="Weisshaar B."/>
            <person name="Soriano F."/>
            <person name="Droege M."/>
            <person name="Puehler A."/>
        </authorList>
    </citation>
    <scope>NUCLEOTIDE SEQUENCE [LARGE SCALE GENOMIC DNA]</scope>
    <source>
        <strain evidence="3">ATCC 43042 / DSM 7109</strain>
    </source>
</reference>
<dbReference type="AlphaFoldDB" id="B1VG32"/>
<name>B1VG32_CORU7</name>
<dbReference type="KEGG" id="cur:cu0761"/>
<dbReference type="STRING" id="504474.cu0761"/>
<dbReference type="HOGENOM" id="CLU_2092709_0_0_11"/>
<evidence type="ECO:0000313" key="3">
    <source>
        <dbReference type="Proteomes" id="UP000001727"/>
    </source>
</evidence>
<gene>
    <name evidence="2" type="ordered locus">cu0761</name>
</gene>
<dbReference type="eggNOG" id="ENOG50324XW">
    <property type="taxonomic scope" value="Bacteria"/>
</dbReference>
<dbReference type="Proteomes" id="UP000001727">
    <property type="component" value="Chromosome"/>
</dbReference>
<keyword evidence="1" id="KW-1133">Transmembrane helix</keyword>
<accession>B1VG32</accession>
<organism evidence="2 3">
    <name type="scientific">Corynebacterium urealyticum (strain ATCC 43042 / DSM 7109)</name>
    <dbReference type="NCBI Taxonomy" id="504474"/>
    <lineage>
        <taxon>Bacteria</taxon>
        <taxon>Bacillati</taxon>
        <taxon>Actinomycetota</taxon>
        <taxon>Actinomycetes</taxon>
        <taxon>Mycobacteriales</taxon>
        <taxon>Corynebacteriaceae</taxon>
        <taxon>Corynebacterium</taxon>
    </lineage>
</organism>
<proteinExistence type="predicted"/>
<keyword evidence="3" id="KW-1185">Reference proteome</keyword>
<feature type="transmembrane region" description="Helical" evidence="1">
    <location>
        <begin position="20"/>
        <end position="37"/>
    </location>
</feature>
<keyword evidence="1" id="KW-0472">Membrane</keyword>
<dbReference type="EMBL" id="AM942444">
    <property type="protein sequence ID" value="CAQ04721.1"/>
    <property type="molecule type" value="Genomic_DNA"/>
</dbReference>
<evidence type="ECO:0000256" key="1">
    <source>
        <dbReference type="SAM" id="Phobius"/>
    </source>
</evidence>
<sequence>MAMPIVDIVNVVAVRNSHVPAAWTVLVLVILVSHLLLGLALHPLAIELAVDVTIVDIVRVVLVGNGNVTAPRAVLVLVICVNFVLRQRHGCPPSSIGCSNWNPYSLIDNKQPLIDC</sequence>
<protein>
    <submittedName>
        <fullName evidence="2">Uncharacterized protein</fullName>
    </submittedName>
</protein>
<feature type="transmembrane region" description="Helical" evidence="1">
    <location>
        <begin position="68"/>
        <end position="85"/>
    </location>
</feature>
<evidence type="ECO:0000313" key="2">
    <source>
        <dbReference type="EMBL" id="CAQ04721.1"/>
    </source>
</evidence>